<proteinExistence type="inferred from homology"/>
<dbReference type="PANTHER" id="PTHR46268">
    <property type="entry name" value="STRESS RESPONSE PROTEIN NHAX"/>
    <property type="match status" value="1"/>
</dbReference>
<evidence type="ECO:0000313" key="3">
    <source>
        <dbReference type="EMBL" id="MBJ3761168.1"/>
    </source>
</evidence>
<organism evidence="3 4">
    <name type="scientific">Palleronia pontilimi</name>
    <dbReference type="NCBI Taxonomy" id="1964209"/>
    <lineage>
        <taxon>Bacteria</taxon>
        <taxon>Pseudomonadati</taxon>
        <taxon>Pseudomonadota</taxon>
        <taxon>Alphaproteobacteria</taxon>
        <taxon>Rhodobacterales</taxon>
        <taxon>Roseobacteraceae</taxon>
        <taxon>Palleronia</taxon>
    </lineage>
</organism>
<gene>
    <name evidence="3" type="ORF">ILP92_00190</name>
</gene>
<evidence type="ECO:0000259" key="2">
    <source>
        <dbReference type="Pfam" id="PF00582"/>
    </source>
</evidence>
<dbReference type="SUPFAM" id="SSF52402">
    <property type="entry name" value="Adenine nucleotide alpha hydrolases-like"/>
    <property type="match status" value="1"/>
</dbReference>
<dbReference type="Gene3D" id="3.40.50.620">
    <property type="entry name" value="HUPs"/>
    <property type="match status" value="1"/>
</dbReference>
<protein>
    <submittedName>
        <fullName evidence="3">Universal stress protein</fullName>
    </submittedName>
</protein>
<dbReference type="InterPro" id="IPR006015">
    <property type="entry name" value="Universal_stress_UspA"/>
</dbReference>
<name>A0A934I6P2_9RHOB</name>
<accession>A0A934I6P2</accession>
<dbReference type="PRINTS" id="PR01438">
    <property type="entry name" value="UNVRSLSTRESS"/>
</dbReference>
<comment type="similarity">
    <text evidence="1">Belongs to the universal stress protein A family.</text>
</comment>
<evidence type="ECO:0000313" key="4">
    <source>
        <dbReference type="Proteomes" id="UP000642488"/>
    </source>
</evidence>
<sequence>MLHSILLPVDLSAPASWEKALPRALELAKGGTLHVMTVIPNFSSSMVGGFFEEGFIDRALHEIGEDLTKWVNDNIPKDQEVHPHVVHGRIYDEIIQAADRLDVDTIIMGASPADLTQYLLGPNAARVVRHSTRSVYVVRG</sequence>
<dbReference type="InterPro" id="IPR006016">
    <property type="entry name" value="UspA"/>
</dbReference>
<reference evidence="3" key="1">
    <citation type="submission" date="2020-12" db="EMBL/GenBank/DDBJ databases">
        <title>Bacterial taxonomy.</title>
        <authorList>
            <person name="Pan X."/>
        </authorList>
    </citation>
    <scope>NUCLEOTIDE SEQUENCE</scope>
    <source>
        <strain evidence="3">KCTC 52957</strain>
    </source>
</reference>
<dbReference type="RefSeq" id="WP_198914351.1">
    <property type="nucleotide sequence ID" value="NZ_JAEKPD010000001.1"/>
</dbReference>
<evidence type="ECO:0000256" key="1">
    <source>
        <dbReference type="ARBA" id="ARBA00008791"/>
    </source>
</evidence>
<dbReference type="EMBL" id="JAEKPD010000001">
    <property type="protein sequence ID" value="MBJ3761168.1"/>
    <property type="molecule type" value="Genomic_DNA"/>
</dbReference>
<dbReference type="Proteomes" id="UP000642488">
    <property type="component" value="Unassembled WGS sequence"/>
</dbReference>
<feature type="domain" description="UspA" evidence="2">
    <location>
        <begin position="1"/>
        <end position="139"/>
    </location>
</feature>
<dbReference type="InterPro" id="IPR014729">
    <property type="entry name" value="Rossmann-like_a/b/a_fold"/>
</dbReference>
<dbReference type="Pfam" id="PF00582">
    <property type="entry name" value="Usp"/>
    <property type="match status" value="1"/>
</dbReference>
<comment type="caution">
    <text evidence="3">The sequence shown here is derived from an EMBL/GenBank/DDBJ whole genome shotgun (WGS) entry which is preliminary data.</text>
</comment>
<dbReference type="AlphaFoldDB" id="A0A934I6P2"/>
<dbReference type="CDD" id="cd00293">
    <property type="entry name" value="USP-like"/>
    <property type="match status" value="1"/>
</dbReference>
<keyword evidence="4" id="KW-1185">Reference proteome</keyword>
<dbReference type="PANTHER" id="PTHR46268:SF6">
    <property type="entry name" value="UNIVERSAL STRESS PROTEIN UP12"/>
    <property type="match status" value="1"/>
</dbReference>